<feature type="transmembrane region" description="Helical" evidence="1">
    <location>
        <begin position="384"/>
        <end position="403"/>
    </location>
</feature>
<comment type="caution">
    <text evidence="2">The sequence shown here is derived from an EMBL/GenBank/DDBJ whole genome shotgun (WGS) entry which is preliminary data.</text>
</comment>
<evidence type="ECO:0000313" key="2">
    <source>
        <dbReference type="EMBL" id="KKM71926.1"/>
    </source>
</evidence>
<name>A0A0F9KB61_9ZZZZ</name>
<gene>
    <name evidence="2" type="ORF">LCGC14_1425640</name>
</gene>
<feature type="transmembrane region" description="Helical" evidence="1">
    <location>
        <begin position="156"/>
        <end position="174"/>
    </location>
</feature>
<protein>
    <submittedName>
        <fullName evidence="2">Uncharacterized protein</fullName>
    </submittedName>
</protein>
<dbReference type="EMBL" id="LAZR01009554">
    <property type="protein sequence ID" value="KKM71926.1"/>
    <property type="molecule type" value="Genomic_DNA"/>
</dbReference>
<keyword evidence="1" id="KW-0812">Transmembrane</keyword>
<dbReference type="AlphaFoldDB" id="A0A0F9KB61"/>
<proteinExistence type="predicted"/>
<organism evidence="2">
    <name type="scientific">marine sediment metagenome</name>
    <dbReference type="NCBI Taxonomy" id="412755"/>
    <lineage>
        <taxon>unclassified sequences</taxon>
        <taxon>metagenomes</taxon>
        <taxon>ecological metagenomes</taxon>
    </lineage>
</organism>
<feature type="transmembrane region" description="Helical" evidence="1">
    <location>
        <begin position="293"/>
        <end position="318"/>
    </location>
</feature>
<reference evidence="2" key="1">
    <citation type="journal article" date="2015" name="Nature">
        <title>Complex archaea that bridge the gap between prokaryotes and eukaryotes.</title>
        <authorList>
            <person name="Spang A."/>
            <person name="Saw J.H."/>
            <person name="Jorgensen S.L."/>
            <person name="Zaremba-Niedzwiedzka K."/>
            <person name="Martijn J."/>
            <person name="Lind A.E."/>
            <person name="van Eijk R."/>
            <person name="Schleper C."/>
            <person name="Guy L."/>
            <person name="Ettema T.J."/>
        </authorList>
    </citation>
    <scope>NUCLEOTIDE SEQUENCE</scope>
</reference>
<feature type="transmembrane region" description="Helical" evidence="1">
    <location>
        <begin position="111"/>
        <end position="136"/>
    </location>
</feature>
<keyword evidence="1" id="KW-1133">Transmembrane helix</keyword>
<accession>A0A0F9KB61</accession>
<sequence length="484" mass="53805">MNERDIKNYIWVVILIGGILSLISIFTPVSNYIQSVYETYSWMWGLSYFTTGIDSGIMFSAFNDPIYYNLPIFLSGVIPTIMILLISIKLIIKANHIRDGRTQIKDIEQKLIRSGVMLILAPIIYLIATTTLVNIINLIRGYSSFFVLFSTTSPGFAFVSPFIGGALALIGGIVSKYKIAREEVIIPQEKRDIITKTPVQTVKYSTIPQLRTNPYQTTNISRKTNPFRLKNYSKYIGIIGLFGGIITLLSLLTPSFYVSTMGVQEYYWMWGLYYGRISGYGSNLAFIPTQEPALLMLPIFLAGIIPAIIIFIGSVKLIAITNSIRSGRKDIKTSGNTLIGLGITLITGSIIFIIAIDITMNNLIEYLLYDPYDPYFYIPDFWDIYEPGFAIIGPFLGAVLAIISGVASKTIKTDVGPTKIPEVREFITKTTQTPLQTSIPMSTPTSTPTSAPTISHINFCPECGQNIIPKGSKFCMNCGFELKI</sequence>
<feature type="transmembrane region" description="Helical" evidence="1">
    <location>
        <begin position="338"/>
        <end position="364"/>
    </location>
</feature>
<feature type="transmembrane region" description="Helical" evidence="1">
    <location>
        <begin position="9"/>
        <end position="33"/>
    </location>
</feature>
<feature type="transmembrane region" description="Helical" evidence="1">
    <location>
        <begin position="66"/>
        <end position="91"/>
    </location>
</feature>
<feature type="transmembrane region" description="Helical" evidence="1">
    <location>
        <begin position="235"/>
        <end position="258"/>
    </location>
</feature>
<keyword evidence="1" id="KW-0472">Membrane</keyword>
<evidence type="ECO:0000256" key="1">
    <source>
        <dbReference type="SAM" id="Phobius"/>
    </source>
</evidence>